<gene>
    <name evidence="2" type="ORF">DPMN_117626</name>
</gene>
<dbReference type="Proteomes" id="UP000828390">
    <property type="component" value="Unassembled WGS sequence"/>
</dbReference>
<sequence length="214" mass="25561">MSSTTVLPRITPVSTPLPTGITQPPPRSHSSASLYVPYPPRELSSYGDFIRIPGRVNPLAPPPPRRRINWSWETTDQHYENEKRALLMQKREHTRYHSAWSKAFYGAPAEKEAYRRHFREVLKQQMSDKSVMAKEEFQQKVAETEQAIAYDRQCRSHDAEEYHKKHQFLMKYRDTNKSQMEEKWAHRKYNRELENRVDRERLRYNPINWSCSLK</sequence>
<dbReference type="OrthoDB" id="9992297at2759"/>
<dbReference type="AlphaFoldDB" id="A0A9D4GIQ1"/>
<evidence type="ECO:0000313" key="3">
    <source>
        <dbReference type="Proteomes" id="UP000828390"/>
    </source>
</evidence>
<name>A0A9D4GIQ1_DREPO</name>
<accession>A0A9D4GIQ1</accession>
<evidence type="ECO:0000256" key="1">
    <source>
        <dbReference type="SAM" id="MobiDB-lite"/>
    </source>
</evidence>
<keyword evidence="3" id="KW-1185">Reference proteome</keyword>
<protein>
    <submittedName>
        <fullName evidence="2">Uncharacterized protein</fullName>
    </submittedName>
</protein>
<organism evidence="2 3">
    <name type="scientific">Dreissena polymorpha</name>
    <name type="common">Zebra mussel</name>
    <name type="synonym">Mytilus polymorpha</name>
    <dbReference type="NCBI Taxonomy" id="45954"/>
    <lineage>
        <taxon>Eukaryota</taxon>
        <taxon>Metazoa</taxon>
        <taxon>Spiralia</taxon>
        <taxon>Lophotrochozoa</taxon>
        <taxon>Mollusca</taxon>
        <taxon>Bivalvia</taxon>
        <taxon>Autobranchia</taxon>
        <taxon>Heteroconchia</taxon>
        <taxon>Euheterodonta</taxon>
        <taxon>Imparidentia</taxon>
        <taxon>Neoheterodontei</taxon>
        <taxon>Myida</taxon>
        <taxon>Dreissenoidea</taxon>
        <taxon>Dreissenidae</taxon>
        <taxon>Dreissena</taxon>
    </lineage>
</organism>
<reference evidence="2" key="1">
    <citation type="journal article" date="2019" name="bioRxiv">
        <title>The Genome of the Zebra Mussel, Dreissena polymorpha: A Resource for Invasive Species Research.</title>
        <authorList>
            <person name="McCartney M.A."/>
            <person name="Auch B."/>
            <person name="Kono T."/>
            <person name="Mallez S."/>
            <person name="Zhang Y."/>
            <person name="Obille A."/>
            <person name="Becker A."/>
            <person name="Abrahante J.E."/>
            <person name="Garbe J."/>
            <person name="Badalamenti J.P."/>
            <person name="Herman A."/>
            <person name="Mangelson H."/>
            <person name="Liachko I."/>
            <person name="Sullivan S."/>
            <person name="Sone E.D."/>
            <person name="Koren S."/>
            <person name="Silverstein K.A.T."/>
            <person name="Beckman K.B."/>
            <person name="Gohl D.M."/>
        </authorList>
    </citation>
    <scope>NUCLEOTIDE SEQUENCE</scope>
    <source>
        <strain evidence="2">Duluth1</strain>
        <tissue evidence="2">Whole animal</tissue>
    </source>
</reference>
<reference evidence="2" key="2">
    <citation type="submission" date="2020-11" db="EMBL/GenBank/DDBJ databases">
        <authorList>
            <person name="McCartney M.A."/>
            <person name="Auch B."/>
            <person name="Kono T."/>
            <person name="Mallez S."/>
            <person name="Becker A."/>
            <person name="Gohl D.M."/>
            <person name="Silverstein K.A.T."/>
            <person name="Koren S."/>
            <person name="Bechman K.B."/>
            <person name="Herman A."/>
            <person name="Abrahante J.E."/>
            <person name="Garbe J."/>
        </authorList>
    </citation>
    <scope>NUCLEOTIDE SEQUENCE</scope>
    <source>
        <strain evidence="2">Duluth1</strain>
        <tissue evidence="2">Whole animal</tissue>
    </source>
</reference>
<proteinExistence type="predicted"/>
<feature type="region of interest" description="Disordered" evidence="1">
    <location>
        <begin position="1"/>
        <end position="33"/>
    </location>
</feature>
<evidence type="ECO:0000313" key="2">
    <source>
        <dbReference type="EMBL" id="KAH3816118.1"/>
    </source>
</evidence>
<comment type="caution">
    <text evidence="2">The sequence shown here is derived from an EMBL/GenBank/DDBJ whole genome shotgun (WGS) entry which is preliminary data.</text>
</comment>
<dbReference type="EMBL" id="JAIWYP010000005">
    <property type="protein sequence ID" value="KAH3816118.1"/>
    <property type="molecule type" value="Genomic_DNA"/>
</dbReference>